<protein>
    <recommendedName>
        <fullName evidence="4">SbsA Ig-like domain-containing protein</fullName>
    </recommendedName>
</protein>
<name>A0A382GKX0_9ZZZZ</name>
<evidence type="ECO:0000259" key="4">
    <source>
        <dbReference type="Pfam" id="PF13205"/>
    </source>
</evidence>
<keyword evidence="3" id="KW-0812">Transmembrane</keyword>
<dbReference type="InterPro" id="IPR032812">
    <property type="entry name" value="SbsA_Ig"/>
</dbReference>
<dbReference type="Gene3D" id="2.60.40.3710">
    <property type="match status" value="1"/>
</dbReference>
<feature type="compositionally biased region" description="Polar residues" evidence="2">
    <location>
        <begin position="9"/>
        <end position="20"/>
    </location>
</feature>
<sequence>MSSEDTPDVQDNNPSGPQTAPQNILFRPKFLLGIIVFLSCVIVVGATYIVRENRLRDRDKIIAIAQDESGTQSKKADVTKFVVDSFSPLGPTSRTSVVTVKFSQPIADGLLVEKRSEIPPIELSPAIQGQYNWISNNQLQFLPDAPLAPSTEFTAEILAEAVNSTNYVLTGQRNFKFSTERFRIQKSDLNFAYDSNRKEYKVAGRIMFNYPVDIDKLKKHLSLHLASTKLLYRVKSAGVHSTVEFETDEIQRLSKDQTITLGVGKDLKPIGA</sequence>
<feature type="domain" description="SbsA Ig-like" evidence="4">
    <location>
        <begin position="78"/>
        <end position="179"/>
    </location>
</feature>
<feature type="non-terminal residue" evidence="5">
    <location>
        <position position="272"/>
    </location>
</feature>
<dbReference type="EMBL" id="UINC01055950">
    <property type="protein sequence ID" value="SVB75424.1"/>
    <property type="molecule type" value="Genomic_DNA"/>
</dbReference>
<organism evidence="5">
    <name type="scientific">marine metagenome</name>
    <dbReference type="NCBI Taxonomy" id="408172"/>
    <lineage>
        <taxon>unclassified sequences</taxon>
        <taxon>metagenomes</taxon>
        <taxon>ecological metagenomes</taxon>
    </lineage>
</organism>
<feature type="region of interest" description="Disordered" evidence="2">
    <location>
        <begin position="1"/>
        <end position="20"/>
    </location>
</feature>
<proteinExistence type="predicted"/>
<keyword evidence="1" id="KW-0732">Signal</keyword>
<keyword evidence="3" id="KW-1133">Transmembrane helix</keyword>
<feature type="transmembrane region" description="Helical" evidence="3">
    <location>
        <begin position="30"/>
        <end position="50"/>
    </location>
</feature>
<reference evidence="5" key="1">
    <citation type="submission" date="2018-05" db="EMBL/GenBank/DDBJ databases">
        <authorList>
            <person name="Lanie J.A."/>
            <person name="Ng W.-L."/>
            <person name="Kazmierczak K.M."/>
            <person name="Andrzejewski T.M."/>
            <person name="Davidsen T.M."/>
            <person name="Wayne K.J."/>
            <person name="Tettelin H."/>
            <person name="Glass J.I."/>
            <person name="Rusch D."/>
            <person name="Podicherti R."/>
            <person name="Tsui H.-C.T."/>
            <person name="Winkler M.E."/>
        </authorList>
    </citation>
    <scope>NUCLEOTIDE SEQUENCE</scope>
</reference>
<dbReference type="Pfam" id="PF13205">
    <property type="entry name" value="Big_5"/>
    <property type="match status" value="1"/>
</dbReference>
<accession>A0A382GKX0</accession>
<evidence type="ECO:0000256" key="2">
    <source>
        <dbReference type="SAM" id="MobiDB-lite"/>
    </source>
</evidence>
<evidence type="ECO:0000256" key="3">
    <source>
        <dbReference type="SAM" id="Phobius"/>
    </source>
</evidence>
<evidence type="ECO:0000256" key="1">
    <source>
        <dbReference type="ARBA" id="ARBA00022729"/>
    </source>
</evidence>
<evidence type="ECO:0000313" key="5">
    <source>
        <dbReference type="EMBL" id="SVB75424.1"/>
    </source>
</evidence>
<keyword evidence="3" id="KW-0472">Membrane</keyword>
<gene>
    <name evidence="5" type="ORF">METZ01_LOCUS228278</name>
</gene>
<dbReference type="AlphaFoldDB" id="A0A382GKX0"/>